<feature type="repeat" description="ANK" evidence="3">
    <location>
        <begin position="233"/>
        <end position="265"/>
    </location>
</feature>
<dbReference type="SMART" id="SM00248">
    <property type="entry name" value="ANK"/>
    <property type="match status" value="3"/>
</dbReference>
<keyword evidence="1" id="KW-0677">Repeat</keyword>
<reference evidence="5" key="2">
    <citation type="submission" date="2025-09" db="UniProtKB">
        <authorList>
            <consortium name="Ensembl"/>
        </authorList>
    </citation>
    <scope>IDENTIFICATION</scope>
</reference>
<dbReference type="PANTHER" id="PTHR24198">
    <property type="entry name" value="ANKYRIN REPEAT AND PROTEIN KINASE DOMAIN-CONTAINING PROTEIN"/>
    <property type="match status" value="1"/>
</dbReference>
<evidence type="ECO:0000313" key="6">
    <source>
        <dbReference type="Proteomes" id="UP000694551"/>
    </source>
</evidence>
<dbReference type="Pfam" id="PF00023">
    <property type="entry name" value="Ank"/>
    <property type="match status" value="1"/>
</dbReference>
<evidence type="ECO:0000256" key="2">
    <source>
        <dbReference type="ARBA" id="ARBA00023043"/>
    </source>
</evidence>
<dbReference type="Gene3D" id="1.25.40.20">
    <property type="entry name" value="Ankyrin repeat-containing domain"/>
    <property type="match status" value="2"/>
</dbReference>
<dbReference type="Ensembl" id="ENSSOCT00000007179.1">
    <property type="protein sequence ID" value="ENSSOCP00000007006.1"/>
    <property type="gene ID" value="ENSSOCG00000005376.1"/>
</dbReference>
<dbReference type="Proteomes" id="UP000694551">
    <property type="component" value="Unplaced"/>
</dbReference>
<feature type="region of interest" description="Disordered" evidence="4">
    <location>
        <begin position="1"/>
        <end position="128"/>
    </location>
</feature>
<feature type="compositionally biased region" description="Low complexity" evidence="4">
    <location>
        <begin position="1"/>
        <end position="13"/>
    </location>
</feature>
<evidence type="ECO:0000256" key="1">
    <source>
        <dbReference type="ARBA" id="ARBA00022737"/>
    </source>
</evidence>
<organism evidence="5 6">
    <name type="scientific">Strix occidentalis caurina</name>
    <name type="common">northern spotted owl</name>
    <dbReference type="NCBI Taxonomy" id="311401"/>
    <lineage>
        <taxon>Eukaryota</taxon>
        <taxon>Metazoa</taxon>
        <taxon>Chordata</taxon>
        <taxon>Craniata</taxon>
        <taxon>Vertebrata</taxon>
        <taxon>Euteleostomi</taxon>
        <taxon>Archelosauria</taxon>
        <taxon>Archosauria</taxon>
        <taxon>Dinosauria</taxon>
        <taxon>Saurischia</taxon>
        <taxon>Theropoda</taxon>
        <taxon>Coelurosauria</taxon>
        <taxon>Aves</taxon>
        <taxon>Neognathae</taxon>
        <taxon>Neoaves</taxon>
        <taxon>Telluraves</taxon>
        <taxon>Strigiformes</taxon>
        <taxon>Strigidae</taxon>
        <taxon>Strix</taxon>
    </lineage>
</organism>
<dbReference type="GO" id="GO:0005737">
    <property type="term" value="C:cytoplasm"/>
    <property type="evidence" value="ECO:0007669"/>
    <property type="project" value="TreeGrafter"/>
</dbReference>
<proteinExistence type="predicted"/>
<accession>A0A8D0EY47</accession>
<dbReference type="PROSITE" id="PS50297">
    <property type="entry name" value="ANK_REP_REGION"/>
    <property type="match status" value="2"/>
</dbReference>
<dbReference type="SUPFAM" id="SSF48403">
    <property type="entry name" value="Ankyrin repeat"/>
    <property type="match status" value="1"/>
</dbReference>
<protein>
    <submittedName>
        <fullName evidence="5">Uncharacterized protein</fullName>
    </submittedName>
</protein>
<keyword evidence="6" id="KW-1185">Reference proteome</keyword>
<evidence type="ECO:0000313" key="5">
    <source>
        <dbReference type="Ensembl" id="ENSSOCP00000007006.1"/>
    </source>
</evidence>
<keyword evidence="2 3" id="KW-0040">ANK repeat</keyword>
<dbReference type="PROSITE" id="PS50088">
    <property type="entry name" value="ANK_REPEAT"/>
    <property type="match status" value="2"/>
</dbReference>
<feature type="repeat" description="ANK" evidence="3">
    <location>
        <begin position="159"/>
        <end position="191"/>
    </location>
</feature>
<evidence type="ECO:0000256" key="3">
    <source>
        <dbReference type="PROSITE-ProRule" id="PRU00023"/>
    </source>
</evidence>
<name>A0A8D0EY47_STROC</name>
<dbReference type="AlphaFoldDB" id="A0A8D0EY47"/>
<dbReference type="InterPro" id="IPR002110">
    <property type="entry name" value="Ankyrin_rpt"/>
</dbReference>
<dbReference type="Pfam" id="PF12796">
    <property type="entry name" value="Ank_2"/>
    <property type="match status" value="1"/>
</dbReference>
<evidence type="ECO:0000256" key="4">
    <source>
        <dbReference type="SAM" id="MobiDB-lite"/>
    </source>
</evidence>
<sequence>MRWWGAGPPSTTARPPPAPTAPACSWPSGPTPTCSAPRALPPCTSAPRPRLRPQPRPSHAHNPSRHAHELSSHAHNPSSHAHTLKATAPSPTLPGLPGSQDLQPGPQGWPWGGEGAQGVMTGVSGGSPTPPHPYVFPPPRCAELLLAHGARVNLGTRERQVTALHVAARQGLVAHVELYLRHGADPARRSHQGETPLNAACAAAERPEDAERYYQVAQRLLEAGADPGAAGRKDHTPLHNACGNGQPRLARLLLRHGADATVPNCAGYTPMDCALHAVEEYRHQRPEQTIALLLDHGAGGA</sequence>
<feature type="compositionally biased region" description="Basic residues" evidence="4">
    <location>
        <begin position="49"/>
        <end position="65"/>
    </location>
</feature>
<dbReference type="InterPro" id="IPR036770">
    <property type="entry name" value="Ankyrin_rpt-contain_sf"/>
</dbReference>
<reference evidence="5" key="1">
    <citation type="submission" date="2025-08" db="UniProtKB">
        <authorList>
            <consortium name="Ensembl"/>
        </authorList>
    </citation>
    <scope>IDENTIFICATION</scope>
</reference>
<dbReference type="PANTHER" id="PTHR24198:SF189">
    <property type="entry name" value="ANKYRIN REPEAT AND SOCS BOX PROTEIN 16"/>
    <property type="match status" value="1"/>
</dbReference>